<evidence type="ECO:0000313" key="2">
    <source>
        <dbReference type="Proteomes" id="UP000516412"/>
    </source>
</evidence>
<accession>A0ACD0ZJ49</accession>
<dbReference type="EMBL" id="CP060414">
    <property type="protein sequence ID" value="QNT57936.2"/>
    <property type="molecule type" value="Genomic_DNA"/>
</dbReference>
<gene>
    <name evidence="1" type="ORF">H7A79_2199</name>
</gene>
<evidence type="ECO:0000313" key="1">
    <source>
        <dbReference type="EMBL" id="QNT57936.2"/>
    </source>
</evidence>
<proteinExistence type="predicted"/>
<protein>
    <submittedName>
        <fullName evidence="1">Uncharacterized protein</fullName>
    </submittedName>
</protein>
<dbReference type="Proteomes" id="UP000516412">
    <property type="component" value="Chromosome"/>
</dbReference>
<name>A0ACD0ZJ49_9NEIS</name>
<organism evidence="1 2">
    <name type="scientific">Neisseria musculi</name>
    <dbReference type="NCBI Taxonomy" id="1815583"/>
    <lineage>
        <taxon>Bacteria</taxon>
        <taxon>Pseudomonadati</taxon>
        <taxon>Pseudomonadota</taxon>
        <taxon>Betaproteobacteria</taxon>
        <taxon>Neisseriales</taxon>
        <taxon>Neisseriaceae</taxon>
        <taxon>Neisseria</taxon>
    </lineage>
</organism>
<sequence length="150" mass="17718">MSVIFQRPSKMYLWFKLLHVFFIISWFAGLFYLPRIYVNLAQVEAGNRSEYLRLLGMAERLFKFMTPLGIGAVLTGFVIPFAAGWWGMGWVHTKVTLGVVLLGYHFYCYRLLLDFQDNRNRYSHKWFRVFNEIPVVIMVAALYLVVFKPF</sequence>
<keyword evidence="2" id="KW-1185">Reference proteome</keyword>
<reference evidence="1" key="1">
    <citation type="submission" date="2024-06" db="EMBL/GenBank/DDBJ databases">
        <title>Complete Genome Sequence of mouse commensal type strain Neisseria musculi.</title>
        <authorList>
            <person name="Thapa E."/>
            <person name="Aluvathingal J."/>
            <person name="Nadendla S."/>
            <person name="Mehta A."/>
            <person name="Tettelin H."/>
            <person name="Weyand N.J."/>
        </authorList>
    </citation>
    <scope>NUCLEOTIDE SEQUENCE</scope>
    <source>
        <strain evidence="1">NW831</strain>
    </source>
</reference>